<gene>
    <name evidence="1" type="ORF">NOCA2150123</name>
</gene>
<dbReference type="Pfam" id="PF18928">
    <property type="entry name" value="DUF5677"/>
    <property type="match status" value="1"/>
</dbReference>
<accession>A0A2P2BX96</accession>
<dbReference type="InterPro" id="IPR043733">
    <property type="entry name" value="DUF5677"/>
</dbReference>
<proteinExistence type="predicted"/>
<evidence type="ECO:0000313" key="1">
    <source>
        <dbReference type="EMBL" id="CUR54381.1"/>
    </source>
</evidence>
<protein>
    <submittedName>
        <fullName evidence="1">Uncharacterized protein</fullName>
    </submittedName>
</protein>
<name>A0A2P2BX96_9ZZZZ</name>
<dbReference type="EMBL" id="CZKA01000007">
    <property type="protein sequence ID" value="CUR54381.1"/>
    <property type="molecule type" value="Genomic_DNA"/>
</dbReference>
<organism evidence="1">
    <name type="scientific">metagenome</name>
    <dbReference type="NCBI Taxonomy" id="256318"/>
    <lineage>
        <taxon>unclassified sequences</taxon>
        <taxon>metagenomes</taxon>
    </lineage>
</organism>
<reference evidence="1" key="1">
    <citation type="submission" date="2015-08" db="EMBL/GenBank/DDBJ databases">
        <authorList>
            <person name="Babu N.S."/>
            <person name="Beckwith C.J."/>
            <person name="Beseler K.G."/>
            <person name="Brison A."/>
            <person name="Carone J.V."/>
            <person name="Caskin T.P."/>
            <person name="Diamond M."/>
            <person name="Durham M.E."/>
            <person name="Foxe J.M."/>
            <person name="Go M."/>
            <person name="Henderson B.A."/>
            <person name="Jones I.B."/>
            <person name="McGettigan J.A."/>
            <person name="Micheletti S.J."/>
            <person name="Nasrallah M.E."/>
            <person name="Ortiz D."/>
            <person name="Piller C.R."/>
            <person name="Privatt S.R."/>
            <person name="Schneider S.L."/>
            <person name="Sharp S."/>
            <person name="Smith T.C."/>
            <person name="Stanton J.D."/>
            <person name="Ullery H.E."/>
            <person name="Wilson R.J."/>
            <person name="Serrano M.G."/>
            <person name="Buck G."/>
            <person name="Lee V."/>
            <person name="Wang Y."/>
            <person name="Carvalho R."/>
            <person name="Voegtly L."/>
            <person name="Shi R."/>
            <person name="Duckworth R."/>
            <person name="Johnson A."/>
            <person name="Loviza R."/>
            <person name="Walstead R."/>
            <person name="Shah Z."/>
            <person name="Kiflezghi M."/>
            <person name="Wade K."/>
            <person name="Ball S.L."/>
            <person name="Bradley K.W."/>
            <person name="Asai D.J."/>
            <person name="Bowman C.A."/>
            <person name="Russell D.A."/>
            <person name="Pope W.H."/>
            <person name="Jacobs-Sera D."/>
            <person name="Hendrix R.W."/>
            <person name="Hatfull G.F."/>
        </authorList>
    </citation>
    <scope>NUCLEOTIDE SEQUENCE</scope>
</reference>
<sequence length="244" mass="27444">MPDNAESREMFAEMVARFREAPMPSPLPNSGSSRAFLAAQEAVAVMYGWTNRVMRSGQAVLRMDADGFAAEASPLLRSMFEHVMALHWIKEQPSDAFQSTWRAWQKEVSKFQEAEAAGWELTDEVVALIDDLLTIETDESSRRVDNLLNTRHRAEKYGLGILYRSWLIETWTSHATFASAKAYYEVKDEGPFTLFESSPLLPPDLPILCAAAGRAALEAYNELLPDGFLTDDLESWKSRLGPTF</sequence>
<dbReference type="AlphaFoldDB" id="A0A2P2BX96"/>